<keyword evidence="1" id="KW-1133">Transmembrane helix</keyword>
<keyword evidence="1" id="KW-0812">Transmembrane</keyword>
<gene>
    <name evidence="2" type="ORF">NWT39_01335</name>
</gene>
<dbReference type="Proteomes" id="UP001059771">
    <property type="component" value="Chromosome"/>
</dbReference>
<dbReference type="AlphaFoldDB" id="A0A977IEI8"/>
<dbReference type="GeneID" id="74945538"/>
<evidence type="ECO:0000256" key="1">
    <source>
        <dbReference type="SAM" id="Phobius"/>
    </source>
</evidence>
<organism evidence="2">
    <name type="scientific">Nitrososphaera viennensis</name>
    <dbReference type="NCBI Taxonomy" id="1034015"/>
    <lineage>
        <taxon>Archaea</taxon>
        <taxon>Nitrososphaerota</taxon>
        <taxon>Nitrososphaeria</taxon>
        <taxon>Nitrososphaerales</taxon>
        <taxon>Nitrososphaeraceae</taxon>
        <taxon>Nitrososphaera</taxon>
    </lineage>
</organism>
<dbReference type="EMBL" id="CP103305">
    <property type="protein sequence ID" value="UVS69445.1"/>
    <property type="molecule type" value="Genomic_DNA"/>
</dbReference>
<evidence type="ECO:0000313" key="2">
    <source>
        <dbReference type="EMBL" id="UVS69445.1"/>
    </source>
</evidence>
<name>A0A977IEI8_9ARCH</name>
<dbReference type="RefSeq" id="WP_144239398.1">
    <property type="nucleotide sequence ID" value="NZ_CP103305.1"/>
</dbReference>
<sequence length="124" mass="14084">MSISMFDDWISAPAIALAVAYSWLAHNLGEPFAAFAKDFQFAAICTITIIFIIASVFIMLRQTKKRLPKSYVVEIVDVYGDKVSIDGVRQTFATYDAAESYARMYRQNFSQYRFRVVGSQKVNT</sequence>
<feature type="transmembrane region" description="Helical" evidence="1">
    <location>
        <begin position="39"/>
        <end position="60"/>
    </location>
</feature>
<keyword evidence="1" id="KW-0472">Membrane</keyword>
<accession>A0A977IEI8</accession>
<protein>
    <submittedName>
        <fullName evidence="2">Uncharacterized protein</fullName>
    </submittedName>
</protein>
<proteinExistence type="predicted"/>
<reference evidence="2" key="1">
    <citation type="submission" date="2022-08" db="EMBL/GenBank/DDBJ databases">
        <title>Dynamic responses of ammonia-oxidizing microbial communities induced by reactive oxygen species (ROS) in fluctuating redox aquifers.</title>
        <authorList>
            <person name="Wang P."/>
            <person name="Wang H."/>
        </authorList>
    </citation>
    <scope>NUCLEOTIDE SEQUENCE</scope>
    <source>
        <strain evidence="2">PLX03</strain>
    </source>
</reference>